<dbReference type="RefSeq" id="WP_111740356.1">
    <property type="nucleotide sequence ID" value="NZ_LR698987.1"/>
</dbReference>
<name>A0A2X4UYR2_9GAMM</name>
<sequence length="182" mass="20153">MKKELKFLLAGLIMIPTLLLAGCGGDENKCENGNVLDGKICITLPADFTKMPEEMLKQKYPMAQRPNEVWYIESEKGKVSLAFSQTSQAMRETQLEAFAQAMKNQMNAFSPKVTTATVNGKKTALLEIITPDNSNAGGPAIISMMQMSSVNDKLLITTFSVTEDIKDKYYQEGKTLLNTLSW</sequence>
<reference evidence="2 3" key="1">
    <citation type="submission" date="2018-06" db="EMBL/GenBank/DDBJ databases">
        <authorList>
            <consortium name="Pathogen Informatics"/>
            <person name="Doyle S."/>
        </authorList>
    </citation>
    <scope>NUCLEOTIDE SEQUENCE [LARGE SCALE GENOMIC DNA]</scope>
    <source>
        <strain evidence="2 3">NCTC12151</strain>
    </source>
</reference>
<proteinExistence type="predicted"/>
<evidence type="ECO:0000313" key="3">
    <source>
        <dbReference type="Proteomes" id="UP000249005"/>
    </source>
</evidence>
<keyword evidence="3" id="KW-1185">Reference proteome</keyword>
<evidence type="ECO:0000313" key="2">
    <source>
        <dbReference type="EMBL" id="SQI40958.1"/>
    </source>
</evidence>
<protein>
    <recommendedName>
        <fullName evidence="4">Lipoprotein</fullName>
    </recommendedName>
</protein>
<dbReference type="OrthoDB" id="6623559at2"/>
<dbReference type="KEGG" id="lri:NCTC12151_01829"/>
<evidence type="ECO:0000256" key="1">
    <source>
        <dbReference type="SAM" id="SignalP"/>
    </source>
</evidence>
<dbReference type="PROSITE" id="PS51257">
    <property type="entry name" value="PROKAR_LIPOPROTEIN"/>
    <property type="match status" value="1"/>
</dbReference>
<keyword evidence="1" id="KW-0732">Signal</keyword>
<evidence type="ECO:0008006" key="4">
    <source>
        <dbReference type="Google" id="ProtNLM"/>
    </source>
</evidence>
<organism evidence="2 3">
    <name type="scientific">Leminorella richardii</name>
    <dbReference type="NCBI Taxonomy" id="158841"/>
    <lineage>
        <taxon>Bacteria</taxon>
        <taxon>Pseudomonadati</taxon>
        <taxon>Pseudomonadota</taxon>
        <taxon>Gammaproteobacteria</taxon>
        <taxon>Enterobacterales</taxon>
        <taxon>Budviciaceae</taxon>
        <taxon>Leminorella</taxon>
    </lineage>
</organism>
<accession>A0A2X4UYR2</accession>
<dbReference type="AlphaFoldDB" id="A0A2X4UYR2"/>
<dbReference type="EMBL" id="LS483470">
    <property type="protein sequence ID" value="SQI40958.1"/>
    <property type="molecule type" value="Genomic_DNA"/>
</dbReference>
<dbReference type="Proteomes" id="UP000249005">
    <property type="component" value="Chromosome 1"/>
</dbReference>
<feature type="signal peptide" evidence="1">
    <location>
        <begin position="1"/>
        <end position="21"/>
    </location>
</feature>
<feature type="chain" id="PRO_5016142393" description="Lipoprotein" evidence="1">
    <location>
        <begin position="22"/>
        <end position="182"/>
    </location>
</feature>
<gene>
    <name evidence="2" type="ORF">NCTC12151_01829</name>
</gene>